<dbReference type="PROSITE" id="PS51145">
    <property type="entry name" value="ZU5"/>
    <property type="match status" value="1"/>
</dbReference>
<dbReference type="Pfam" id="PF00791">
    <property type="entry name" value="ZU5"/>
    <property type="match status" value="1"/>
</dbReference>
<feature type="domain" description="ZU5" evidence="2">
    <location>
        <begin position="216"/>
        <end position="361"/>
    </location>
</feature>
<feature type="region of interest" description="Disordered" evidence="1">
    <location>
        <begin position="1"/>
        <end position="21"/>
    </location>
</feature>
<dbReference type="Gene3D" id="2.60.220.30">
    <property type="match status" value="2"/>
</dbReference>
<reference evidence="3 4" key="1">
    <citation type="submission" date="2022-05" db="EMBL/GenBank/DDBJ databases">
        <authorList>
            <consortium name="Genoscope - CEA"/>
            <person name="William W."/>
        </authorList>
    </citation>
    <scope>NUCLEOTIDE SEQUENCE [LARGE SCALE GENOMIC DNA]</scope>
</reference>
<organism evidence="3 4">
    <name type="scientific">Porites evermanni</name>
    <dbReference type="NCBI Taxonomy" id="104178"/>
    <lineage>
        <taxon>Eukaryota</taxon>
        <taxon>Metazoa</taxon>
        <taxon>Cnidaria</taxon>
        <taxon>Anthozoa</taxon>
        <taxon>Hexacorallia</taxon>
        <taxon>Scleractinia</taxon>
        <taxon>Fungiina</taxon>
        <taxon>Poritidae</taxon>
        <taxon>Porites</taxon>
    </lineage>
</organism>
<comment type="caution">
    <text evidence="3">The sequence shown here is derived from an EMBL/GenBank/DDBJ whole genome shotgun (WGS) entry which is preliminary data.</text>
</comment>
<evidence type="ECO:0000259" key="2">
    <source>
        <dbReference type="PROSITE" id="PS51145"/>
    </source>
</evidence>
<evidence type="ECO:0000313" key="4">
    <source>
        <dbReference type="Proteomes" id="UP001159427"/>
    </source>
</evidence>
<gene>
    <name evidence="3" type="ORF">PEVE_00015530</name>
</gene>
<dbReference type="EMBL" id="CALNXI010000022">
    <property type="protein sequence ID" value="CAH3015355.1"/>
    <property type="molecule type" value="Genomic_DNA"/>
</dbReference>
<proteinExistence type="predicted"/>
<evidence type="ECO:0000256" key="1">
    <source>
        <dbReference type="SAM" id="MobiDB-lite"/>
    </source>
</evidence>
<dbReference type="Proteomes" id="UP001159427">
    <property type="component" value="Unassembled WGS sequence"/>
</dbReference>
<keyword evidence="4" id="KW-1185">Reference proteome</keyword>
<name>A0ABN8LIX0_9CNID</name>
<evidence type="ECO:0000313" key="3">
    <source>
        <dbReference type="EMBL" id="CAH3015355.1"/>
    </source>
</evidence>
<feature type="compositionally biased region" description="Polar residues" evidence="1">
    <location>
        <begin position="1"/>
        <end position="11"/>
    </location>
</feature>
<sequence>REKPSFEQTAETGMLSKAGKEEEVVETVLPVKAAKKEVVVEPEDETEVEDNTYVGESRIVITRGKMSSEGSHWALNLGAVHLIFHPNAVSEPTSIVVYRWKSSVCSPPLQEHEAIVSNVIELSSHDGQRLQFNTMATLSLSHSAPDLRGYEVVIKRQINKETNEWQDVSGTKDLRCRQDIEDERPSHKDIPDLLFPVAQADINECSIYAVVCRLKSSPPYTITSTGGLFIHPDYPGVTVTVPENAVAPESPFTLELKVQEVPNEEFGEEGVFLGPIVRIKCSEVVQFFRPVTIQLPVSLRDQQDFKPDPTKCHVRVLFLNCEEEKREWTELTDLVKPAQFDGSFVRIQVQRFSGYSCLFERLEENSRAHWLWILSYLTRFTRTQPRAASFVAYFRPHIPNILSLICCSAHLKQEVIQDLEKRDVTFADGISMKDMIPGEDGDKAFVFLSGRIRPFNEEDVNNIHLRLLEGDIPFNTELRVRLVNGEDLAQVEFRNSLTHTDRTRLLCKFHLTLPSRKMPRAVSITYYFKLEHFDCSNLLLVEKLVYTST</sequence>
<protein>
    <recommendedName>
        <fullName evidence="2">ZU5 domain-containing protein</fullName>
    </recommendedName>
</protein>
<dbReference type="InterPro" id="IPR000906">
    <property type="entry name" value="ZU5_dom"/>
</dbReference>
<feature type="non-terminal residue" evidence="3">
    <location>
        <position position="1"/>
    </location>
</feature>
<accession>A0ABN8LIX0</accession>